<comment type="subcellular location">
    <subcellularLocation>
        <location evidence="1">Cell membrane</location>
    </subcellularLocation>
</comment>
<protein>
    <recommendedName>
        <fullName evidence="8">GDNF/GAS1 domain-containing protein</fullName>
    </recommendedName>
</protein>
<dbReference type="GO" id="GO:0009897">
    <property type="term" value="C:external side of plasma membrane"/>
    <property type="evidence" value="ECO:0007669"/>
    <property type="project" value="TreeGrafter"/>
</dbReference>
<evidence type="ECO:0000256" key="7">
    <source>
        <dbReference type="ARBA" id="ARBA00023180"/>
    </source>
</evidence>
<evidence type="ECO:0000256" key="6">
    <source>
        <dbReference type="ARBA" id="ARBA00023170"/>
    </source>
</evidence>
<name>A0A1B0CRK1_LUTLO</name>
<dbReference type="AlphaFoldDB" id="A0A1B0CRK1"/>
<dbReference type="SMART" id="SM00907">
    <property type="entry name" value="GDNF"/>
    <property type="match status" value="2"/>
</dbReference>
<dbReference type="GO" id="GO:0043235">
    <property type="term" value="C:receptor complex"/>
    <property type="evidence" value="ECO:0007669"/>
    <property type="project" value="TreeGrafter"/>
</dbReference>
<keyword evidence="7" id="KW-0325">Glycoprotein</keyword>
<evidence type="ECO:0000313" key="9">
    <source>
        <dbReference type="EnsemblMetazoa" id="LLOJ007499-PA"/>
    </source>
</evidence>
<feature type="domain" description="GDNF/GAS1" evidence="8">
    <location>
        <begin position="198"/>
        <end position="279"/>
    </location>
</feature>
<dbReference type="SUPFAM" id="SSF110035">
    <property type="entry name" value="GDNF receptor-like"/>
    <property type="match status" value="2"/>
</dbReference>
<keyword evidence="6" id="KW-0675">Receptor</keyword>
<evidence type="ECO:0000256" key="1">
    <source>
        <dbReference type="ARBA" id="ARBA00004236"/>
    </source>
</evidence>
<dbReference type="InterPro" id="IPR016017">
    <property type="entry name" value="GDNF/GAS1"/>
</dbReference>
<dbReference type="GO" id="GO:0007169">
    <property type="term" value="P:cell surface receptor protein tyrosine kinase signaling pathway"/>
    <property type="evidence" value="ECO:0007669"/>
    <property type="project" value="UniProtKB-ARBA"/>
</dbReference>
<evidence type="ECO:0000256" key="2">
    <source>
        <dbReference type="ARBA" id="ARBA00005961"/>
    </source>
</evidence>
<dbReference type="VEuPathDB" id="VectorBase:LLOJ007499"/>
<dbReference type="Pfam" id="PF02351">
    <property type="entry name" value="GDNF"/>
    <property type="match status" value="2"/>
</dbReference>
<evidence type="ECO:0000259" key="8">
    <source>
        <dbReference type="SMART" id="SM00907"/>
    </source>
</evidence>
<comment type="similarity">
    <text evidence="2">Belongs to the GDNFR family.</text>
</comment>
<accession>A0A1B0CRK1</accession>
<organism evidence="9 10">
    <name type="scientific">Lutzomyia longipalpis</name>
    <name type="common">Sand fly</name>
    <dbReference type="NCBI Taxonomy" id="7200"/>
    <lineage>
        <taxon>Eukaryota</taxon>
        <taxon>Metazoa</taxon>
        <taxon>Ecdysozoa</taxon>
        <taxon>Arthropoda</taxon>
        <taxon>Hexapoda</taxon>
        <taxon>Insecta</taxon>
        <taxon>Pterygota</taxon>
        <taxon>Neoptera</taxon>
        <taxon>Endopterygota</taxon>
        <taxon>Diptera</taxon>
        <taxon>Nematocera</taxon>
        <taxon>Psychodoidea</taxon>
        <taxon>Psychodidae</taxon>
        <taxon>Lutzomyia</taxon>
        <taxon>Lutzomyia</taxon>
    </lineage>
</organism>
<evidence type="ECO:0000313" key="10">
    <source>
        <dbReference type="Proteomes" id="UP000092461"/>
    </source>
</evidence>
<proteinExistence type="inferred from homology"/>
<keyword evidence="5" id="KW-0472">Membrane</keyword>
<dbReference type="GO" id="GO:0038023">
    <property type="term" value="F:signaling receptor activity"/>
    <property type="evidence" value="ECO:0007669"/>
    <property type="project" value="InterPro"/>
</dbReference>
<dbReference type="EnsemblMetazoa" id="LLOJ007499-RA">
    <property type="protein sequence ID" value="LLOJ007499-PA"/>
    <property type="gene ID" value="LLOJ007499"/>
</dbReference>
<dbReference type="InterPro" id="IPR037193">
    <property type="entry name" value="GDNF_alpha"/>
</dbReference>
<dbReference type="InterPro" id="IPR003438">
    <property type="entry name" value="GDNF_rcpt"/>
</dbReference>
<dbReference type="PANTHER" id="PTHR10269">
    <property type="entry name" value="GDNF RECEPTOR ALPHA"/>
    <property type="match status" value="1"/>
</dbReference>
<keyword evidence="10" id="KW-1185">Reference proteome</keyword>
<dbReference type="GO" id="GO:0007399">
    <property type="term" value="P:nervous system development"/>
    <property type="evidence" value="ECO:0007669"/>
    <property type="project" value="TreeGrafter"/>
</dbReference>
<keyword evidence="3" id="KW-1003">Cell membrane</keyword>
<dbReference type="Proteomes" id="UP000092461">
    <property type="component" value="Unassembled WGS sequence"/>
</dbReference>
<dbReference type="VEuPathDB" id="VectorBase:LLONM1_011599"/>
<evidence type="ECO:0000256" key="3">
    <source>
        <dbReference type="ARBA" id="ARBA00022475"/>
    </source>
</evidence>
<feature type="domain" description="GDNF/GAS1" evidence="8">
    <location>
        <begin position="95"/>
        <end position="174"/>
    </location>
</feature>
<dbReference type="EMBL" id="AJWK01024872">
    <property type="status" value="NOT_ANNOTATED_CDS"/>
    <property type="molecule type" value="Genomic_DNA"/>
</dbReference>
<reference evidence="9" key="1">
    <citation type="submission" date="2020-05" db="UniProtKB">
        <authorList>
            <consortium name="EnsemblMetazoa"/>
        </authorList>
    </citation>
    <scope>IDENTIFICATION</scope>
    <source>
        <strain evidence="9">Jacobina</strain>
    </source>
</reference>
<sequence length="427" mass="47724">MGMDDNFHNRLFDENMVLVDTPLIAPPSSQYSNLYNAGIYPYNLTAFQSGSSMSSMENMLIDTMDNLEKHTGNMDSQIPESTIPEILKIPFQSTCHIVLEACREDPSCSSSLQPVLQHCENHRCNRNACMDALQTFYRAQHEDLSLDIAFCLCKKPSSRQDICLSAQEKLHPICAQKPPDNANTQTTNGVIYQLPPTCHAVVDLCKEDDECKVRLEQFEQACAIDSVTRKCAGRANICRSALLGILGTSLRTTCSCQGADLQQIYECLGWHKLLWQNPCVVESQKDFHLKRLAELGLLTIPTMPSITTSTTVATFVAITEVEIPLHPIPPFNSYLPTEGPFETNYIEASESYSDSIMQQHGNELNSSIEVKNGNLSEEQLFVFLTSETTEDDTTISTTTTPKPVPTRYCLVQRPHQNDQQIPEGRSK</sequence>
<evidence type="ECO:0000256" key="5">
    <source>
        <dbReference type="ARBA" id="ARBA00023136"/>
    </source>
</evidence>
<dbReference type="PANTHER" id="PTHR10269:SF12">
    <property type="entry name" value="GLIAL CELL LINE-DERIVED NEUROTROPHIC FAMILY RECEPTOR-LIKE, ISOFORM E"/>
    <property type="match status" value="1"/>
</dbReference>
<keyword evidence="4" id="KW-0732">Signal</keyword>
<evidence type="ECO:0000256" key="4">
    <source>
        <dbReference type="ARBA" id="ARBA00022729"/>
    </source>
</evidence>